<dbReference type="GO" id="GO:0030681">
    <property type="term" value="C:multimeric ribonuclease P complex"/>
    <property type="evidence" value="ECO:0000318"/>
    <property type="project" value="GO_Central"/>
</dbReference>
<dbReference type="Gene3D" id="3.80.10.10">
    <property type="entry name" value="Ribonuclease Inhibitor"/>
    <property type="match status" value="2"/>
</dbReference>
<gene>
    <name evidence="1" type="primary">AUGUSTUS-3.0.2_33157</name>
    <name evidence="1" type="ORF">TcasGA2_TC033157</name>
</gene>
<dbReference type="PANTHER" id="PTHR15396:SF1">
    <property type="entry name" value="RIBONUCLEASE P PROTEIN SUBUNIT P40"/>
    <property type="match status" value="1"/>
</dbReference>
<dbReference type="OMA" id="NVPWMLH"/>
<sequence>MLCPEVFNFKAPESHFSSQKRNPNERNHLNTVNSLIYNHLVSVILPDASKVPESLTQALSNDCDYYKLKNVKISDFVARDFIVNFINSGNLYVLSVNTRIDCDNCVAITPEGQLILSLSKSEYQSLGLEGQVSHFHHRTQERYNDAETPALVSLSSPIVTKLQYYHDPQKIVSVLYSCLDCLNELLASSVPYYLYEKMAREVLNAVKGLIEKTKKTYYPHTNMSAFLTEMNVVVSLTEVVLNPLLKQIDFTEWPKIMRYVLYKNLSKMTGLEVLNLGSSTGGWRTSDYDKYIVEGISGMKHLRSLCLCFDCTDQVIQVVGDNCPFIQCLDVTSSRSVTDRSIPSLLKCNHLRELQLHRTSVTPVGLAQILRGLDKLQDIGRCDDFRGVIKMLHQSGACGPFGLRKIHTRGLYPEILRLLVDMFPKVEYINLFHDEQVTDLTILTSLDCLKELKLLSCAFYGDYVKQLLEVRGCNIISLHLEHVEEVDLNVLIDISQFCPRLKSLVLYNCDFMDSSEINTSRLKVQPFQNLEKLFWMVDCARTHLEFILLHAVNIRNIHLGSSTGITHSSIVNILTVNPMKHLEELRILYSSDMSMKTVELLLANCTNLRVLSELESWQGISMEELKNFKQHIYSNNFDLDIRPTLSYY</sequence>
<dbReference type="Pfam" id="PF08584">
    <property type="entry name" value="Ribonuc_P_40"/>
    <property type="match status" value="1"/>
</dbReference>
<name>A0A139WGW3_TRICA</name>
<reference evidence="1 2" key="1">
    <citation type="journal article" date="2008" name="Nature">
        <title>The genome of the model beetle and pest Tribolium castaneum.</title>
        <authorList>
            <consortium name="Tribolium Genome Sequencing Consortium"/>
            <person name="Richards S."/>
            <person name="Gibbs R.A."/>
            <person name="Weinstock G.M."/>
            <person name="Brown S.J."/>
            <person name="Denell R."/>
            <person name="Beeman R.W."/>
            <person name="Gibbs R."/>
            <person name="Beeman R.W."/>
            <person name="Brown S.J."/>
            <person name="Bucher G."/>
            <person name="Friedrich M."/>
            <person name="Grimmelikhuijzen C.J."/>
            <person name="Klingler M."/>
            <person name="Lorenzen M."/>
            <person name="Richards S."/>
            <person name="Roth S."/>
            <person name="Schroder R."/>
            <person name="Tautz D."/>
            <person name="Zdobnov E.M."/>
            <person name="Muzny D."/>
            <person name="Gibbs R.A."/>
            <person name="Weinstock G.M."/>
            <person name="Attaway T."/>
            <person name="Bell S."/>
            <person name="Buhay C.J."/>
            <person name="Chandrabose M.N."/>
            <person name="Chavez D."/>
            <person name="Clerk-Blankenburg K.P."/>
            <person name="Cree A."/>
            <person name="Dao M."/>
            <person name="Davis C."/>
            <person name="Chacko J."/>
            <person name="Dinh H."/>
            <person name="Dugan-Rocha S."/>
            <person name="Fowler G."/>
            <person name="Garner T.T."/>
            <person name="Garnes J."/>
            <person name="Gnirke A."/>
            <person name="Hawes A."/>
            <person name="Hernandez J."/>
            <person name="Hines S."/>
            <person name="Holder M."/>
            <person name="Hume J."/>
            <person name="Jhangiani S.N."/>
            <person name="Joshi V."/>
            <person name="Khan Z.M."/>
            <person name="Jackson L."/>
            <person name="Kovar C."/>
            <person name="Kowis A."/>
            <person name="Lee S."/>
            <person name="Lewis L.R."/>
            <person name="Margolis J."/>
            <person name="Morgan M."/>
            <person name="Nazareth L.V."/>
            <person name="Nguyen N."/>
            <person name="Okwuonu G."/>
            <person name="Parker D."/>
            <person name="Richards S."/>
            <person name="Ruiz S.J."/>
            <person name="Santibanez J."/>
            <person name="Savard J."/>
            <person name="Scherer S.E."/>
            <person name="Schneider B."/>
            <person name="Sodergren E."/>
            <person name="Tautz D."/>
            <person name="Vattahil S."/>
            <person name="Villasana D."/>
            <person name="White C.S."/>
            <person name="Wright R."/>
            <person name="Park Y."/>
            <person name="Beeman R.W."/>
            <person name="Lord J."/>
            <person name="Oppert B."/>
            <person name="Lorenzen M."/>
            <person name="Brown S."/>
            <person name="Wang L."/>
            <person name="Savard J."/>
            <person name="Tautz D."/>
            <person name="Richards S."/>
            <person name="Weinstock G."/>
            <person name="Gibbs R.A."/>
            <person name="Liu Y."/>
            <person name="Worley K."/>
            <person name="Weinstock G."/>
            <person name="Elsik C.G."/>
            <person name="Reese J.T."/>
            <person name="Elhaik E."/>
            <person name="Landan G."/>
            <person name="Graur D."/>
            <person name="Arensburger P."/>
            <person name="Atkinson P."/>
            <person name="Beeman R.W."/>
            <person name="Beidler J."/>
            <person name="Brown S.J."/>
            <person name="Demuth J.P."/>
            <person name="Drury D.W."/>
            <person name="Du Y.Z."/>
            <person name="Fujiwara H."/>
            <person name="Lorenzen M."/>
            <person name="Maselli V."/>
            <person name="Osanai M."/>
            <person name="Park Y."/>
            <person name="Robertson H.M."/>
            <person name="Tu Z."/>
            <person name="Wang J.J."/>
            <person name="Wang S."/>
            <person name="Richards S."/>
            <person name="Song H."/>
            <person name="Zhang L."/>
            <person name="Sodergren E."/>
            <person name="Werner D."/>
            <person name="Stanke M."/>
            <person name="Morgenstern B."/>
            <person name="Solovyev V."/>
            <person name="Kosarev P."/>
            <person name="Brown G."/>
            <person name="Chen H.C."/>
            <person name="Ermolaeva O."/>
            <person name="Hlavina W."/>
            <person name="Kapustin Y."/>
            <person name="Kiryutin B."/>
            <person name="Kitts P."/>
            <person name="Maglott D."/>
            <person name="Pruitt K."/>
            <person name="Sapojnikov V."/>
            <person name="Souvorov A."/>
            <person name="Mackey A.J."/>
            <person name="Waterhouse R.M."/>
            <person name="Wyder S."/>
            <person name="Zdobnov E.M."/>
            <person name="Zdobnov E.M."/>
            <person name="Wyder S."/>
            <person name="Kriventseva E.V."/>
            <person name="Kadowaki T."/>
            <person name="Bork P."/>
            <person name="Aranda M."/>
            <person name="Bao R."/>
            <person name="Beermann A."/>
            <person name="Berns N."/>
            <person name="Bolognesi R."/>
            <person name="Bonneton F."/>
            <person name="Bopp D."/>
            <person name="Brown S.J."/>
            <person name="Bucher G."/>
            <person name="Butts T."/>
            <person name="Chaumot A."/>
            <person name="Denell R.E."/>
            <person name="Ferrier D.E."/>
            <person name="Friedrich M."/>
            <person name="Gordon C.M."/>
            <person name="Jindra M."/>
            <person name="Klingler M."/>
            <person name="Lan Q."/>
            <person name="Lattorff H.M."/>
            <person name="Laudet V."/>
            <person name="von Levetsow C."/>
            <person name="Liu Z."/>
            <person name="Lutz R."/>
            <person name="Lynch J.A."/>
            <person name="da Fonseca R.N."/>
            <person name="Posnien N."/>
            <person name="Reuter R."/>
            <person name="Roth S."/>
            <person name="Savard J."/>
            <person name="Schinko J.B."/>
            <person name="Schmitt C."/>
            <person name="Schoppmeier M."/>
            <person name="Schroder R."/>
            <person name="Shippy T.D."/>
            <person name="Simonnet F."/>
            <person name="Marques-Souza H."/>
            <person name="Tautz D."/>
            <person name="Tomoyasu Y."/>
            <person name="Trauner J."/>
            <person name="Van der Zee M."/>
            <person name="Vervoort M."/>
            <person name="Wittkopp N."/>
            <person name="Wimmer E.A."/>
            <person name="Yang X."/>
            <person name="Jones A.K."/>
            <person name="Sattelle D.B."/>
            <person name="Ebert P.R."/>
            <person name="Nelson D."/>
            <person name="Scott J.G."/>
            <person name="Beeman R.W."/>
            <person name="Muthukrishnan S."/>
            <person name="Kramer K.J."/>
            <person name="Arakane Y."/>
            <person name="Beeman R.W."/>
            <person name="Zhu Q."/>
            <person name="Hogenkamp D."/>
            <person name="Dixit R."/>
            <person name="Oppert B."/>
            <person name="Jiang H."/>
            <person name="Zou Z."/>
            <person name="Marshall J."/>
            <person name="Elpidina E."/>
            <person name="Vinokurov K."/>
            <person name="Oppert C."/>
            <person name="Zou Z."/>
            <person name="Evans J."/>
            <person name="Lu Z."/>
            <person name="Zhao P."/>
            <person name="Sumathipala N."/>
            <person name="Altincicek B."/>
            <person name="Vilcinskas A."/>
            <person name="Williams M."/>
            <person name="Hultmark D."/>
            <person name="Hetru C."/>
            <person name="Jiang H."/>
            <person name="Grimmelikhuijzen C.J."/>
            <person name="Hauser F."/>
            <person name="Cazzamali G."/>
            <person name="Williamson M."/>
            <person name="Park Y."/>
            <person name="Li B."/>
            <person name="Tanaka Y."/>
            <person name="Predel R."/>
            <person name="Neupert S."/>
            <person name="Schachtner J."/>
            <person name="Verleyen P."/>
            <person name="Raible F."/>
            <person name="Bork P."/>
            <person name="Friedrich M."/>
            <person name="Walden K.K."/>
            <person name="Robertson H.M."/>
            <person name="Angeli S."/>
            <person name="Foret S."/>
            <person name="Bucher G."/>
            <person name="Schuetz S."/>
            <person name="Maleszka R."/>
            <person name="Wimmer E.A."/>
            <person name="Beeman R.W."/>
            <person name="Lorenzen M."/>
            <person name="Tomoyasu Y."/>
            <person name="Miller S.C."/>
            <person name="Grossmann D."/>
            <person name="Bucher G."/>
        </authorList>
    </citation>
    <scope>NUCLEOTIDE SEQUENCE [LARGE SCALE GENOMIC DNA]</scope>
    <source>
        <strain evidence="1 2">Georgia GA2</strain>
    </source>
</reference>
<dbReference type="InParanoid" id="A0A139WGW3"/>
<dbReference type="InterPro" id="IPR013893">
    <property type="entry name" value="RNase_P_Rpp40"/>
</dbReference>
<dbReference type="SUPFAM" id="SSF52047">
    <property type="entry name" value="RNI-like"/>
    <property type="match status" value="1"/>
</dbReference>
<reference evidence="1 2" key="2">
    <citation type="journal article" date="2010" name="Nucleic Acids Res.">
        <title>BeetleBase in 2010: revisions to provide comprehensive genomic information for Tribolium castaneum.</title>
        <authorList>
            <person name="Kim H.S."/>
            <person name="Murphy T."/>
            <person name="Xia J."/>
            <person name="Caragea D."/>
            <person name="Park Y."/>
            <person name="Beeman R.W."/>
            <person name="Lorenzen M.D."/>
            <person name="Butcher S."/>
            <person name="Manak J.R."/>
            <person name="Brown S.J."/>
        </authorList>
    </citation>
    <scope>GENOME REANNOTATION</scope>
    <source>
        <strain evidence="1 2">Georgia GA2</strain>
    </source>
</reference>
<evidence type="ECO:0000313" key="2">
    <source>
        <dbReference type="Proteomes" id="UP000007266"/>
    </source>
</evidence>
<organism evidence="1 2">
    <name type="scientific">Tribolium castaneum</name>
    <name type="common">Red flour beetle</name>
    <dbReference type="NCBI Taxonomy" id="7070"/>
    <lineage>
        <taxon>Eukaryota</taxon>
        <taxon>Metazoa</taxon>
        <taxon>Ecdysozoa</taxon>
        <taxon>Arthropoda</taxon>
        <taxon>Hexapoda</taxon>
        <taxon>Insecta</taxon>
        <taxon>Pterygota</taxon>
        <taxon>Neoptera</taxon>
        <taxon>Endopterygota</taxon>
        <taxon>Coleoptera</taxon>
        <taxon>Polyphaga</taxon>
        <taxon>Cucujiformia</taxon>
        <taxon>Tenebrionidae</taxon>
        <taxon>Tenebrionidae incertae sedis</taxon>
        <taxon>Tribolium</taxon>
    </lineage>
</organism>
<dbReference type="AlphaFoldDB" id="A0A139WGW3"/>
<dbReference type="PANTHER" id="PTHR15396">
    <property type="entry name" value="RIBONUCLEASE P PROTEIN SUBUNIT P40"/>
    <property type="match status" value="1"/>
</dbReference>
<protein>
    <submittedName>
        <fullName evidence="1">Uncharacterized protein</fullName>
    </submittedName>
</protein>
<dbReference type="Proteomes" id="UP000007266">
    <property type="component" value="Linkage group 5"/>
</dbReference>
<proteinExistence type="predicted"/>
<dbReference type="InterPro" id="IPR032675">
    <property type="entry name" value="LRR_dom_sf"/>
</dbReference>
<evidence type="ECO:0000313" key="1">
    <source>
        <dbReference type="EMBL" id="KYB27240.1"/>
    </source>
</evidence>
<dbReference type="FunCoup" id="A0A139WGW3">
    <property type="interactions" value="3"/>
</dbReference>
<dbReference type="GO" id="GO:0000447">
    <property type="term" value="P:endonucleolytic cleavage in ITS1 to separate SSU-rRNA from 5.8S rRNA and LSU-rRNA from tricistronic rRNA transcript (SSU-rRNA, 5.8S rRNA, LSU-rRNA)"/>
    <property type="evidence" value="ECO:0000318"/>
    <property type="project" value="GO_Central"/>
</dbReference>
<dbReference type="EMBL" id="KQ971343">
    <property type="protein sequence ID" value="KYB27240.1"/>
    <property type="molecule type" value="Genomic_DNA"/>
</dbReference>
<dbReference type="GO" id="GO:0000172">
    <property type="term" value="C:ribonuclease MRP complex"/>
    <property type="evidence" value="ECO:0000318"/>
    <property type="project" value="GO_Central"/>
</dbReference>
<dbReference type="STRING" id="7070.A0A139WGW3"/>
<dbReference type="GO" id="GO:0001682">
    <property type="term" value="P:tRNA 5'-leader removal"/>
    <property type="evidence" value="ECO:0000318"/>
    <property type="project" value="GO_Central"/>
</dbReference>
<accession>A0A139WGW3</accession>
<keyword evidence="2" id="KW-1185">Reference proteome</keyword>
<dbReference type="eggNOG" id="ENOG502RX6Y">
    <property type="taxonomic scope" value="Eukaryota"/>
</dbReference>